<name>A0ABV2UJG1_9ACTN</name>
<dbReference type="InterPro" id="IPR016181">
    <property type="entry name" value="Acyl_CoA_acyltransferase"/>
</dbReference>
<evidence type="ECO:0000256" key="2">
    <source>
        <dbReference type="ARBA" id="ARBA00023315"/>
    </source>
</evidence>
<dbReference type="EMBL" id="JBEXIP010000048">
    <property type="protein sequence ID" value="MET8437990.1"/>
    <property type="molecule type" value="Genomic_DNA"/>
</dbReference>
<accession>A0ABV2UJG1</accession>
<dbReference type="Pfam" id="PF00583">
    <property type="entry name" value="Acetyltransf_1"/>
    <property type="match status" value="1"/>
</dbReference>
<gene>
    <name evidence="4" type="ORF">ABZV61_35635</name>
</gene>
<evidence type="ECO:0000256" key="1">
    <source>
        <dbReference type="ARBA" id="ARBA00022679"/>
    </source>
</evidence>
<dbReference type="RefSeq" id="WP_356502557.1">
    <property type="nucleotide sequence ID" value="NZ_JBEXEF010000037.1"/>
</dbReference>
<organism evidence="4 5">
    <name type="scientific">Streptomyces sp. 900116325</name>
    <dbReference type="NCBI Taxonomy" id="3154295"/>
    <lineage>
        <taxon>Bacteria</taxon>
        <taxon>Bacillati</taxon>
        <taxon>Actinomycetota</taxon>
        <taxon>Actinomycetes</taxon>
        <taxon>Kitasatosporales</taxon>
        <taxon>Streptomycetaceae</taxon>
        <taxon>Streptomyces</taxon>
    </lineage>
</organism>
<keyword evidence="5" id="KW-1185">Reference proteome</keyword>
<evidence type="ECO:0000313" key="4">
    <source>
        <dbReference type="EMBL" id="MET8437990.1"/>
    </source>
</evidence>
<evidence type="ECO:0000259" key="3">
    <source>
        <dbReference type="PROSITE" id="PS51186"/>
    </source>
</evidence>
<proteinExistence type="predicted"/>
<keyword evidence="1" id="KW-0808">Transferase</keyword>
<dbReference type="PROSITE" id="PS51186">
    <property type="entry name" value="GNAT"/>
    <property type="match status" value="1"/>
</dbReference>
<dbReference type="SUPFAM" id="SSF55729">
    <property type="entry name" value="Acyl-CoA N-acyltransferases (Nat)"/>
    <property type="match status" value="1"/>
</dbReference>
<protein>
    <submittedName>
        <fullName evidence="4">GNAT family N-acetyltransferase</fullName>
    </submittedName>
</protein>
<dbReference type="CDD" id="cd04301">
    <property type="entry name" value="NAT_SF"/>
    <property type="match status" value="1"/>
</dbReference>
<reference evidence="4 5" key="1">
    <citation type="submission" date="2024-06" db="EMBL/GenBank/DDBJ databases">
        <title>The Natural Products Discovery Center: Release of the First 8490 Sequenced Strains for Exploring Actinobacteria Biosynthetic Diversity.</title>
        <authorList>
            <person name="Kalkreuter E."/>
            <person name="Kautsar S.A."/>
            <person name="Yang D."/>
            <person name="Bader C.D."/>
            <person name="Teijaro C.N."/>
            <person name="Fluegel L."/>
            <person name="Davis C.M."/>
            <person name="Simpson J.R."/>
            <person name="Lauterbach L."/>
            <person name="Steele A.D."/>
            <person name="Gui C."/>
            <person name="Meng S."/>
            <person name="Li G."/>
            <person name="Viehrig K."/>
            <person name="Ye F."/>
            <person name="Su P."/>
            <person name="Kiefer A.F."/>
            <person name="Nichols A."/>
            <person name="Cepeda A.J."/>
            <person name="Yan W."/>
            <person name="Fan B."/>
            <person name="Jiang Y."/>
            <person name="Adhikari A."/>
            <person name="Zheng C.-J."/>
            <person name="Schuster L."/>
            <person name="Cowan T.M."/>
            <person name="Smanski M.J."/>
            <person name="Chevrette M.G."/>
            <person name="De Carvalho L.P.S."/>
            <person name="Shen B."/>
        </authorList>
    </citation>
    <scope>NUCLEOTIDE SEQUENCE [LARGE SCALE GENOMIC DNA]</scope>
    <source>
        <strain evidence="4 5">NPDC005137</strain>
    </source>
</reference>
<dbReference type="InterPro" id="IPR000182">
    <property type="entry name" value="GNAT_dom"/>
</dbReference>
<feature type="domain" description="N-acetyltransferase" evidence="3">
    <location>
        <begin position="34"/>
        <end position="186"/>
    </location>
</feature>
<sequence>MTEATHFAASTPPIEIVSVSGPELITYADELAALLVETVDSGASVGFLAPLDRGAAADWWRGRAAAVDAGDQRVWIARDGERVAGTIGLNPAPLPNASHRAEISKVMVRPSMRGQGLGRSLLAVAERAAAEAGLTLLVLDTETGSSAERLYRAAGWTECGSIPDYAGDPAGTLKPTTFYYKAIRAAGQPASCR</sequence>
<dbReference type="PANTHER" id="PTHR43877">
    <property type="entry name" value="AMINOALKYLPHOSPHONATE N-ACETYLTRANSFERASE-RELATED-RELATED"/>
    <property type="match status" value="1"/>
</dbReference>
<evidence type="ECO:0000313" key="5">
    <source>
        <dbReference type="Proteomes" id="UP001550044"/>
    </source>
</evidence>
<keyword evidence="2" id="KW-0012">Acyltransferase</keyword>
<dbReference type="Gene3D" id="3.40.630.30">
    <property type="match status" value="1"/>
</dbReference>
<dbReference type="Proteomes" id="UP001550044">
    <property type="component" value="Unassembled WGS sequence"/>
</dbReference>
<dbReference type="InterPro" id="IPR050832">
    <property type="entry name" value="Bact_Acetyltransf"/>
</dbReference>
<comment type="caution">
    <text evidence="4">The sequence shown here is derived from an EMBL/GenBank/DDBJ whole genome shotgun (WGS) entry which is preliminary data.</text>
</comment>
<dbReference type="PANTHER" id="PTHR43877:SF2">
    <property type="entry name" value="AMINOALKYLPHOSPHONATE N-ACETYLTRANSFERASE-RELATED"/>
    <property type="match status" value="1"/>
</dbReference>